<accession>A0AA36M8Z5</accession>
<comment type="caution">
    <text evidence="3">The sequence shown here is derived from an EMBL/GenBank/DDBJ whole genome shotgun (WGS) entry which is preliminary data.</text>
</comment>
<feature type="compositionally biased region" description="Low complexity" evidence="1">
    <location>
        <begin position="59"/>
        <end position="68"/>
    </location>
</feature>
<evidence type="ECO:0000256" key="2">
    <source>
        <dbReference type="SAM" id="SignalP"/>
    </source>
</evidence>
<organism evidence="3 4">
    <name type="scientific">Cylicocyclus nassatus</name>
    <name type="common">Nematode worm</name>
    <dbReference type="NCBI Taxonomy" id="53992"/>
    <lineage>
        <taxon>Eukaryota</taxon>
        <taxon>Metazoa</taxon>
        <taxon>Ecdysozoa</taxon>
        <taxon>Nematoda</taxon>
        <taxon>Chromadorea</taxon>
        <taxon>Rhabditida</taxon>
        <taxon>Rhabditina</taxon>
        <taxon>Rhabditomorpha</taxon>
        <taxon>Strongyloidea</taxon>
        <taxon>Strongylidae</taxon>
        <taxon>Cylicocyclus</taxon>
    </lineage>
</organism>
<keyword evidence="4" id="KW-1185">Reference proteome</keyword>
<evidence type="ECO:0000256" key="1">
    <source>
        <dbReference type="SAM" id="MobiDB-lite"/>
    </source>
</evidence>
<gene>
    <name evidence="3" type="ORF">CYNAS_LOCUS13938</name>
</gene>
<feature type="compositionally biased region" description="Low complexity" evidence="1">
    <location>
        <begin position="21"/>
        <end position="36"/>
    </location>
</feature>
<evidence type="ECO:0000313" key="3">
    <source>
        <dbReference type="EMBL" id="CAJ0601955.1"/>
    </source>
</evidence>
<proteinExistence type="predicted"/>
<dbReference type="AlphaFoldDB" id="A0AA36M8Z5"/>
<reference evidence="3" key="1">
    <citation type="submission" date="2023-07" db="EMBL/GenBank/DDBJ databases">
        <authorList>
            <consortium name="CYATHOMIX"/>
        </authorList>
    </citation>
    <scope>NUCLEOTIDE SEQUENCE</scope>
    <source>
        <strain evidence="3">N/A</strain>
    </source>
</reference>
<evidence type="ECO:0000313" key="4">
    <source>
        <dbReference type="Proteomes" id="UP001176961"/>
    </source>
</evidence>
<dbReference type="EMBL" id="CATQJL010000305">
    <property type="protein sequence ID" value="CAJ0601955.1"/>
    <property type="molecule type" value="Genomic_DNA"/>
</dbReference>
<feature type="signal peptide" evidence="2">
    <location>
        <begin position="1"/>
        <end position="21"/>
    </location>
</feature>
<keyword evidence="2" id="KW-0732">Signal</keyword>
<sequence>MDSKVALIIFSLIAIAICNNADEPTNSTPAPTTTMPPAQPTTPPEPTTEAPGPSPSRGPRPISSSSEPDTTQAATEIISTTVTDSSTFAQLSGVLLATLISALLR</sequence>
<feature type="chain" id="PRO_5041445207" evidence="2">
    <location>
        <begin position="22"/>
        <end position="105"/>
    </location>
</feature>
<name>A0AA36M8Z5_CYLNA</name>
<dbReference type="Proteomes" id="UP001176961">
    <property type="component" value="Unassembled WGS sequence"/>
</dbReference>
<feature type="compositionally biased region" description="Pro residues" evidence="1">
    <location>
        <begin position="37"/>
        <end position="58"/>
    </location>
</feature>
<feature type="region of interest" description="Disordered" evidence="1">
    <location>
        <begin position="21"/>
        <end position="77"/>
    </location>
</feature>
<protein>
    <submittedName>
        <fullName evidence="3">Uncharacterized protein</fullName>
    </submittedName>
</protein>